<reference evidence="2 3" key="1">
    <citation type="submission" date="2016-09" db="EMBL/GenBank/DDBJ databases">
        <authorList>
            <person name="Capua I."/>
            <person name="De Benedictis P."/>
            <person name="Joannis T."/>
            <person name="Lombin L.H."/>
            <person name="Cattoli G."/>
        </authorList>
    </citation>
    <scope>NUCLEOTIDE SEQUENCE [LARGE SCALE GENOMIC DNA]</scope>
    <source>
        <strain evidence="2 3">ISLP-3</strain>
    </source>
</reference>
<evidence type="ECO:0000256" key="1">
    <source>
        <dbReference type="SAM" id="SignalP"/>
    </source>
</evidence>
<dbReference type="Proteomes" id="UP000199039">
    <property type="component" value="Unassembled WGS sequence"/>
</dbReference>
<gene>
    <name evidence="2" type="ORF">SAMN05216410_1727</name>
</gene>
<dbReference type="OrthoDB" id="3403621at2"/>
<protein>
    <submittedName>
        <fullName evidence="2">Uncharacterized protein</fullName>
    </submittedName>
</protein>
<proteinExistence type="predicted"/>
<feature type="chain" id="PRO_5038589639" evidence="1">
    <location>
        <begin position="30"/>
        <end position="332"/>
    </location>
</feature>
<keyword evidence="1" id="KW-0732">Signal</keyword>
<sequence>MPAPAHPWTAAGTAALLAALSLVLSGCSASDAPEATASPSTGYEGPLTEYLAPVTEALTGEDAQLALNIEIQEGIATCMAEAGFDYIPYIAPETIHLEVSDKGTRDWVARVGYDLSGGMLEGPERDAWIASGVANAARPPSVDPNDAIYAQLSEGTKAAYDLALNGPPLSNDRDESTPWSRADGCYTWAAFVQHADRDTAFFADYADLLERMYATTWRDLDTHPRMVDLATEWAHCMADAGHVYTSPTDAWESVSAVIQGTPGPDGDPYITSDEVKALEIAVALADYDCKEAVDWETVRDSVIDEVEAQFLADNKAEIDEYIDYVVQASQAK</sequence>
<dbReference type="STRING" id="1814289.SAMN05216410_1727"/>
<dbReference type="AlphaFoldDB" id="A0A1G6KZZ4"/>
<organism evidence="2 3">
    <name type="scientific">Sanguibacter gelidistatuariae</name>
    <dbReference type="NCBI Taxonomy" id="1814289"/>
    <lineage>
        <taxon>Bacteria</taxon>
        <taxon>Bacillati</taxon>
        <taxon>Actinomycetota</taxon>
        <taxon>Actinomycetes</taxon>
        <taxon>Micrococcales</taxon>
        <taxon>Sanguibacteraceae</taxon>
        <taxon>Sanguibacter</taxon>
    </lineage>
</organism>
<evidence type="ECO:0000313" key="2">
    <source>
        <dbReference type="EMBL" id="SDC36388.1"/>
    </source>
</evidence>
<keyword evidence="3" id="KW-1185">Reference proteome</keyword>
<dbReference type="RefSeq" id="WP_093182368.1">
    <property type="nucleotide sequence ID" value="NZ_FMYH01000002.1"/>
</dbReference>
<feature type="signal peptide" evidence="1">
    <location>
        <begin position="1"/>
        <end position="29"/>
    </location>
</feature>
<name>A0A1G6KZZ4_9MICO</name>
<evidence type="ECO:0000313" key="3">
    <source>
        <dbReference type="Proteomes" id="UP000199039"/>
    </source>
</evidence>
<accession>A0A1G6KZZ4</accession>
<dbReference type="EMBL" id="FMYH01000002">
    <property type="protein sequence ID" value="SDC36388.1"/>
    <property type="molecule type" value="Genomic_DNA"/>
</dbReference>